<dbReference type="AlphaFoldDB" id="A0A7X0FYF4"/>
<dbReference type="EMBL" id="JACHMQ010000001">
    <property type="protein sequence ID" value="MBB6396043.1"/>
    <property type="molecule type" value="Genomic_DNA"/>
</dbReference>
<evidence type="ECO:0000313" key="3">
    <source>
        <dbReference type="EMBL" id="MBB6396043.1"/>
    </source>
</evidence>
<name>A0A7X0FYF4_9ACTN</name>
<dbReference type="RefSeq" id="WP_185025487.1">
    <property type="nucleotide sequence ID" value="NZ_JACHMQ010000001.1"/>
</dbReference>
<accession>A0A7X0FYF4</accession>
<reference evidence="3 4" key="1">
    <citation type="submission" date="2020-08" db="EMBL/GenBank/DDBJ databases">
        <title>Sequencing the genomes of 1000 actinobacteria strains.</title>
        <authorList>
            <person name="Klenk H.-P."/>
        </authorList>
    </citation>
    <scope>NUCLEOTIDE SEQUENCE [LARGE SCALE GENOMIC DNA]</scope>
    <source>
        <strain evidence="3 4">DSM 43675</strain>
    </source>
</reference>
<protein>
    <submittedName>
        <fullName evidence="3">Uncharacterized protein</fullName>
    </submittedName>
</protein>
<organism evidence="3 4">
    <name type="scientific">Actinomadura coerulea</name>
    <dbReference type="NCBI Taxonomy" id="46159"/>
    <lineage>
        <taxon>Bacteria</taxon>
        <taxon>Bacillati</taxon>
        <taxon>Actinomycetota</taxon>
        <taxon>Actinomycetes</taxon>
        <taxon>Streptosporangiales</taxon>
        <taxon>Thermomonosporaceae</taxon>
        <taxon>Actinomadura</taxon>
    </lineage>
</organism>
<dbReference type="Pfam" id="PF20014">
    <property type="entry name" value="GAP1-M"/>
    <property type="match status" value="1"/>
</dbReference>
<evidence type="ECO:0000313" key="4">
    <source>
        <dbReference type="Proteomes" id="UP000546324"/>
    </source>
</evidence>
<evidence type="ECO:0000259" key="1">
    <source>
        <dbReference type="Pfam" id="PF20013"/>
    </source>
</evidence>
<proteinExistence type="predicted"/>
<feature type="domain" description="GTPase-associated protein 1 middle" evidence="2">
    <location>
        <begin position="148"/>
        <end position="248"/>
    </location>
</feature>
<dbReference type="Pfam" id="PF20013">
    <property type="entry name" value="GAP1-N2"/>
    <property type="match status" value="1"/>
</dbReference>
<comment type="caution">
    <text evidence="3">The sequence shown here is derived from an EMBL/GenBank/DDBJ whole genome shotgun (WGS) entry which is preliminary data.</text>
</comment>
<dbReference type="InterPro" id="IPR045402">
    <property type="entry name" value="GAP1-N2"/>
</dbReference>
<gene>
    <name evidence="3" type="ORF">BKA00_002957</name>
</gene>
<evidence type="ECO:0000259" key="2">
    <source>
        <dbReference type="Pfam" id="PF20014"/>
    </source>
</evidence>
<dbReference type="Proteomes" id="UP000546324">
    <property type="component" value="Unassembled WGS sequence"/>
</dbReference>
<sequence>MAWQLHYTSARSGPAGRAGFQFVAETPGLPEGTRAAVTPYLSYRPPPDAPLSPGDAELDLFPVSLLYDEIDGRPLLLRCRYLGRDYSGRYGNFFAHAVVAEPEELEGLRPAELWQAAHWTPLPSPGAVLDPLEELTPGSALAPEALAGWLASAGPGDPYALLARLVDAVAGVLAQGHGRVVLVADDVEAIARWIAVVSYSLPVPAAARLSFVTYTADPDGAAQRLVGTTPAVWATAQNHASHVSAFDLRDGVPDGRAGRFARTVARCWRARDFGGLDALAELAPPDDPAREGAAALLALCRGDAGVTPDEQDAAAELLARRGAAIPDWVWRDLAPGVPSMGLDLALVVHERARAAGAADLAPRCALRVGELVSKRLARASRLAEVAEAAGVAERAGVPADPGEVTASAARCVRRGLDDVRGALAGCPAALRDALLDGIVAGLAGSGDRAAALTPETCDLLYEHAGRLRAAPAVAVAVLASVGRRHPGRRIAVTGELLRLDGGDSADAGGALRAVWATPPSAAACLDLLDACGSAPPPAALAELPCRVFARLVSLGGDGLADPATLRLAERVRELMPDGRAGRDAALVQAYGTAITAGPPRAARALERLAEDDAATGRLAREAFADAARRLSLRPPAFRAELLAAAPAPVRARLAERWTGELPGRVRAGRSPLRGGEVERRNELVEVVLRLRGHGAAEPSLEAWARAAARRWLAARQLDSHLARRPELRAELRALLAEGAP</sequence>
<keyword evidence="4" id="KW-1185">Reference proteome</keyword>
<feature type="domain" description="GTPase-associated protein 1 N-terminal" evidence="1">
    <location>
        <begin position="1"/>
        <end position="134"/>
    </location>
</feature>
<dbReference type="InterPro" id="IPR045401">
    <property type="entry name" value="GAP1-M"/>
</dbReference>